<sequence length="99" mass="10880">MNEKWFCLALGDGVLAAPVIAELAALSLPTRATRPPLALLLRRRQQGLHCACHLYFTPGLHELAARYAARPCARPGMAGLELLNGEPGSLSWWQRHPEI</sequence>
<comment type="caution">
    <text evidence="1">The sequence shown here is derived from an EMBL/GenBank/DDBJ whole genome shotgun (WGS) entry which is preliminary data.</text>
</comment>
<evidence type="ECO:0000313" key="1">
    <source>
        <dbReference type="EMBL" id="GAA6131972.1"/>
    </source>
</evidence>
<accession>A0ABP9ZR90</accession>
<name>A0ABP9ZR90_9GAMM</name>
<protein>
    <submittedName>
        <fullName evidence="1">Uncharacterized protein</fullName>
    </submittedName>
</protein>
<keyword evidence="2" id="KW-1185">Reference proteome</keyword>
<gene>
    <name evidence="1" type="ORF">NBRC116187_23320</name>
</gene>
<dbReference type="Proteomes" id="UP001486808">
    <property type="component" value="Unassembled WGS sequence"/>
</dbReference>
<dbReference type="EMBL" id="BAABWD010000002">
    <property type="protein sequence ID" value="GAA6131972.1"/>
    <property type="molecule type" value="Genomic_DNA"/>
</dbReference>
<evidence type="ECO:0000313" key="2">
    <source>
        <dbReference type="Proteomes" id="UP001486808"/>
    </source>
</evidence>
<organism evidence="1 2">
    <name type="scientific">Halopseudomonas sabulinigri</name>
    <dbReference type="NCBI Taxonomy" id="472181"/>
    <lineage>
        <taxon>Bacteria</taxon>
        <taxon>Pseudomonadati</taxon>
        <taxon>Pseudomonadota</taxon>
        <taxon>Gammaproteobacteria</taxon>
        <taxon>Pseudomonadales</taxon>
        <taxon>Pseudomonadaceae</taxon>
        <taxon>Halopseudomonas</taxon>
    </lineage>
</organism>
<dbReference type="RefSeq" id="WP_353388648.1">
    <property type="nucleotide sequence ID" value="NZ_BAABWD010000002.1"/>
</dbReference>
<reference evidence="1 2" key="1">
    <citation type="submission" date="2024-04" db="EMBL/GenBank/DDBJ databases">
        <title>Draft genome sequence of Halopseudomonas sabulinigri NBRC 116187.</title>
        <authorList>
            <person name="Miyakawa T."/>
            <person name="Kusuya Y."/>
            <person name="Miura T."/>
        </authorList>
    </citation>
    <scope>NUCLEOTIDE SEQUENCE [LARGE SCALE GENOMIC DNA]</scope>
    <source>
        <strain evidence="1 2">4NH20-0042</strain>
    </source>
</reference>
<proteinExistence type="predicted"/>